<dbReference type="Proteomes" id="UP000283993">
    <property type="component" value="Unassembled WGS sequence"/>
</dbReference>
<evidence type="ECO:0000256" key="5">
    <source>
        <dbReference type="HAMAP-Rule" id="MF_01114"/>
    </source>
</evidence>
<comment type="similarity">
    <text evidence="2 5">Belongs to the RecX family.</text>
</comment>
<dbReference type="PANTHER" id="PTHR33602">
    <property type="entry name" value="REGULATORY PROTEIN RECX FAMILY PROTEIN"/>
    <property type="match status" value="1"/>
</dbReference>
<feature type="domain" description="RecX third three-helical" evidence="7">
    <location>
        <begin position="112"/>
        <end position="153"/>
    </location>
</feature>
<dbReference type="InterPro" id="IPR036388">
    <property type="entry name" value="WH-like_DNA-bd_sf"/>
</dbReference>
<keyword evidence="10" id="KW-1185">Reference proteome</keyword>
<organism evidence="9 10">
    <name type="scientific">Salinisphaera orenii MK-B5</name>
    <dbReference type="NCBI Taxonomy" id="856730"/>
    <lineage>
        <taxon>Bacteria</taxon>
        <taxon>Pseudomonadati</taxon>
        <taxon>Pseudomonadota</taxon>
        <taxon>Gammaproteobacteria</taxon>
        <taxon>Salinisphaerales</taxon>
        <taxon>Salinisphaeraceae</taxon>
        <taxon>Salinisphaera</taxon>
    </lineage>
</organism>
<evidence type="ECO:0000313" key="10">
    <source>
        <dbReference type="Proteomes" id="UP000283993"/>
    </source>
</evidence>
<evidence type="ECO:0000313" key="9">
    <source>
        <dbReference type="EMBL" id="ROO27852.1"/>
    </source>
</evidence>
<reference evidence="9 10" key="1">
    <citation type="submission" date="2013-10" db="EMBL/GenBank/DDBJ databases">
        <title>Salinisphaera orenii MK-B5 Genome Sequencing.</title>
        <authorList>
            <person name="Lai Q."/>
            <person name="Li C."/>
            <person name="Shao Z."/>
        </authorList>
    </citation>
    <scope>NUCLEOTIDE SEQUENCE [LARGE SCALE GENOMIC DNA]</scope>
    <source>
        <strain evidence="9 10">MK-B5</strain>
    </source>
</reference>
<comment type="subcellular location">
    <subcellularLocation>
        <location evidence="1 5">Cytoplasm</location>
    </subcellularLocation>
</comment>
<dbReference type="InterPro" id="IPR053926">
    <property type="entry name" value="RecX_HTH_1st"/>
</dbReference>
<evidence type="ECO:0000259" key="8">
    <source>
        <dbReference type="Pfam" id="PF21982"/>
    </source>
</evidence>
<dbReference type="HAMAP" id="MF_01114">
    <property type="entry name" value="RecX"/>
    <property type="match status" value="1"/>
</dbReference>
<name>A0A423PQK7_9GAMM</name>
<evidence type="ECO:0000259" key="6">
    <source>
        <dbReference type="Pfam" id="PF02631"/>
    </source>
</evidence>
<dbReference type="PANTHER" id="PTHR33602:SF1">
    <property type="entry name" value="REGULATORY PROTEIN RECX FAMILY PROTEIN"/>
    <property type="match status" value="1"/>
</dbReference>
<dbReference type="AlphaFoldDB" id="A0A423PQK7"/>
<comment type="caution">
    <text evidence="9">The sequence shown here is derived from an EMBL/GenBank/DDBJ whole genome shotgun (WGS) entry which is preliminary data.</text>
</comment>
<dbReference type="Pfam" id="PF21981">
    <property type="entry name" value="RecX_HTH3"/>
    <property type="match status" value="1"/>
</dbReference>
<dbReference type="GO" id="GO:0005737">
    <property type="term" value="C:cytoplasm"/>
    <property type="evidence" value="ECO:0007669"/>
    <property type="project" value="UniProtKB-SubCell"/>
</dbReference>
<dbReference type="EMBL" id="AYKH01000012">
    <property type="protein sequence ID" value="ROO27852.1"/>
    <property type="molecule type" value="Genomic_DNA"/>
</dbReference>
<dbReference type="GO" id="GO:0006282">
    <property type="term" value="P:regulation of DNA repair"/>
    <property type="evidence" value="ECO:0007669"/>
    <property type="project" value="UniProtKB-UniRule"/>
</dbReference>
<evidence type="ECO:0000259" key="7">
    <source>
        <dbReference type="Pfam" id="PF21981"/>
    </source>
</evidence>
<feature type="domain" description="RecX second three-helical" evidence="6">
    <location>
        <begin position="65"/>
        <end position="102"/>
    </location>
</feature>
<dbReference type="Pfam" id="PF21982">
    <property type="entry name" value="RecX_HTH1"/>
    <property type="match status" value="1"/>
</dbReference>
<proteinExistence type="inferred from homology"/>
<sequence length="156" mass="17157">MEADGDLESGRDARLAARRQAMDLLARREHARAELAAKLKKRDHDAETVEVVLDTLIDDGLLSNARYARAVVAAKSARGIGPVRIRAELAALEVADAEIESAIDEAEVDWSALAESARVKRFGAALPDDFPARAKQMRFLQRRGFDADQLRSAFDD</sequence>
<dbReference type="Gene3D" id="1.10.10.10">
    <property type="entry name" value="Winged helix-like DNA-binding domain superfamily/Winged helix DNA-binding domain"/>
    <property type="match status" value="3"/>
</dbReference>
<dbReference type="RefSeq" id="WP_123630899.1">
    <property type="nucleotide sequence ID" value="NZ_AYKH01000012.1"/>
</dbReference>
<dbReference type="InterPro" id="IPR053925">
    <property type="entry name" value="RecX_HTH_3rd"/>
</dbReference>
<feature type="domain" description="RecX first three-helical" evidence="8">
    <location>
        <begin position="17"/>
        <end position="56"/>
    </location>
</feature>
<keyword evidence="4 5" id="KW-0963">Cytoplasm</keyword>
<dbReference type="InterPro" id="IPR003783">
    <property type="entry name" value="Regulatory_RecX"/>
</dbReference>
<comment type="function">
    <text evidence="5">Modulates RecA activity.</text>
</comment>
<protein>
    <recommendedName>
        <fullName evidence="3 5">Regulatory protein RecX</fullName>
    </recommendedName>
</protein>
<evidence type="ECO:0000256" key="1">
    <source>
        <dbReference type="ARBA" id="ARBA00004496"/>
    </source>
</evidence>
<evidence type="ECO:0000256" key="3">
    <source>
        <dbReference type="ARBA" id="ARBA00018111"/>
    </source>
</evidence>
<accession>A0A423PQK7</accession>
<evidence type="ECO:0000256" key="4">
    <source>
        <dbReference type="ARBA" id="ARBA00022490"/>
    </source>
</evidence>
<dbReference type="InterPro" id="IPR053924">
    <property type="entry name" value="RecX_HTH_2nd"/>
</dbReference>
<evidence type="ECO:0000256" key="2">
    <source>
        <dbReference type="ARBA" id="ARBA00009695"/>
    </source>
</evidence>
<gene>
    <name evidence="5" type="primary">recX</name>
    <name evidence="9" type="ORF">SAOR_07625</name>
</gene>
<dbReference type="Pfam" id="PF02631">
    <property type="entry name" value="RecX_HTH2"/>
    <property type="match status" value="1"/>
</dbReference>